<dbReference type="EMBL" id="JACSDY010000013">
    <property type="protein sequence ID" value="KAF7411001.1"/>
    <property type="molecule type" value="Genomic_DNA"/>
</dbReference>
<evidence type="ECO:0000313" key="3">
    <source>
        <dbReference type="Proteomes" id="UP000600918"/>
    </source>
</evidence>
<name>A0A834KVM9_VESPE</name>
<sequence length="342" mass="39721">MNNLDLSQLSDISTISRISRCSQLMGRLDSMLLSNELDHHSSFIQNSKGTTSTDQDIDDLKEITKLFTSCQNSISEYAKAKLILECTEEVCLNKNSTLSEETIKKLKGLLQSYEINKIKDLSITFKHTLQDLTILGIQDFPEYKLSYEEKLNIKACVEALMREKVHDFIIKYKELGGDLKELQKLNGFNANNHLQETKDLEIFKWKDKFEDVCAEYKNCLSQYADMMNEWKKIKNTDINEVYNKKAQTLLLQSQIVEIQAKVAKLTCLTKMYTETPTTIDSYRILNKTLDDKLLEISNEIKKKEALKKLYLDLENTEYDNILNTYLHLCNAIKKKKQIMEML</sequence>
<reference evidence="2" key="1">
    <citation type="journal article" date="2020" name="G3 (Bethesda)">
        <title>High-Quality Assemblies for Three Invasive Social Wasps from the &lt;i&gt;Vespula&lt;/i&gt; Genus.</title>
        <authorList>
            <person name="Harrop T.W.R."/>
            <person name="Guhlin J."/>
            <person name="McLaughlin G.M."/>
            <person name="Permina E."/>
            <person name="Stockwell P."/>
            <person name="Gilligan J."/>
            <person name="Le Lec M.F."/>
            <person name="Gruber M.A.M."/>
            <person name="Quinn O."/>
            <person name="Lovegrove M."/>
            <person name="Duncan E.J."/>
            <person name="Remnant E.J."/>
            <person name="Van Eeckhoven J."/>
            <person name="Graham B."/>
            <person name="Knapp R.A."/>
            <person name="Langford K.W."/>
            <person name="Kronenberg Z."/>
            <person name="Press M.O."/>
            <person name="Eacker S.M."/>
            <person name="Wilson-Rankin E.E."/>
            <person name="Purcell J."/>
            <person name="Lester P.J."/>
            <person name="Dearden P.K."/>
        </authorList>
    </citation>
    <scope>NUCLEOTIDE SEQUENCE</scope>
    <source>
        <strain evidence="2">Volc-1</strain>
    </source>
</reference>
<dbReference type="AlphaFoldDB" id="A0A834KVM9"/>
<evidence type="ECO:0000256" key="1">
    <source>
        <dbReference type="SAM" id="Coils"/>
    </source>
</evidence>
<keyword evidence="1" id="KW-0175">Coiled coil</keyword>
<proteinExistence type="predicted"/>
<comment type="caution">
    <text evidence="2">The sequence shown here is derived from an EMBL/GenBank/DDBJ whole genome shotgun (WGS) entry which is preliminary data.</text>
</comment>
<protein>
    <submittedName>
        <fullName evidence="2">Uncharacterized protein</fullName>
    </submittedName>
</protein>
<dbReference type="OrthoDB" id="7696867at2759"/>
<organism evidence="2 3">
    <name type="scientific">Vespula pensylvanica</name>
    <name type="common">Western yellow jacket</name>
    <name type="synonym">Wasp</name>
    <dbReference type="NCBI Taxonomy" id="30213"/>
    <lineage>
        <taxon>Eukaryota</taxon>
        <taxon>Metazoa</taxon>
        <taxon>Ecdysozoa</taxon>
        <taxon>Arthropoda</taxon>
        <taxon>Hexapoda</taxon>
        <taxon>Insecta</taxon>
        <taxon>Pterygota</taxon>
        <taxon>Neoptera</taxon>
        <taxon>Endopterygota</taxon>
        <taxon>Hymenoptera</taxon>
        <taxon>Apocrita</taxon>
        <taxon>Aculeata</taxon>
        <taxon>Vespoidea</taxon>
        <taxon>Vespidae</taxon>
        <taxon>Vespinae</taxon>
        <taxon>Vespula</taxon>
    </lineage>
</organism>
<feature type="coiled-coil region" evidence="1">
    <location>
        <begin position="286"/>
        <end position="316"/>
    </location>
</feature>
<gene>
    <name evidence="2" type="ORF">H0235_013608</name>
</gene>
<dbReference type="Proteomes" id="UP000600918">
    <property type="component" value="Unassembled WGS sequence"/>
</dbReference>
<accession>A0A834KVM9</accession>
<keyword evidence="3" id="KW-1185">Reference proteome</keyword>
<evidence type="ECO:0000313" key="2">
    <source>
        <dbReference type="EMBL" id="KAF7411001.1"/>
    </source>
</evidence>